<dbReference type="SUPFAM" id="SSF53335">
    <property type="entry name" value="S-adenosyl-L-methionine-dependent methyltransferases"/>
    <property type="match status" value="1"/>
</dbReference>
<dbReference type="Pfam" id="PF03602">
    <property type="entry name" value="Cons_hypoth95"/>
    <property type="match status" value="1"/>
</dbReference>
<evidence type="ECO:0000256" key="1">
    <source>
        <dbReference type="ARBA" id="ARBA00022603"/>
    </source>
</evidence>
<gene>
    <name evidence="3" type="primary">rsmD</name>
    <name evidence="3" type="ORF">IAC43_02895</name>
</gene>
<dbReference type="GO" id="GO:0003676">
    <property type="term" value="F:nucleic acid binding"/>
    <property type="evidence" value="ECO:0007669"/>
    <property type="project" value="InterPro"/>
</dbReference>
<reference evidence="3" key="2">
    <citation type="journal article" date="2021" name="PeerJ">
        <title>Extensive microbial diversity within the chicken gut microbiome revealed by metagenomics and culture.</title>
        <authorList>
            <person name="Gilroy R."/>
            <person name="Ravi A."/>
            <person name="Getino M."/>
            <person name="Pursley I."/>
            <person name="Horton D.L."/>
            <person name="Alikhan N.F."/>
            <person name="Baker D."/>
            <person name="Gharbi K."/>
            <person name="Hall N."/>
            <person name="Watson M."/>
            <person name="Adriaenssens E.M."/>
            <person name="Foster-Nyarko E."/>
            <person name="Jarju S."/>
            <person name="Secka A."/>
            <person name="Antonio M."/>
            <person name="Oren A."/>
            <person name="Chaudhuri R.R."/>
            <person name="La Ragione R."/>
            <person name="Hildebrand F."/>
            <person name="Pallen M.J."/>
        </authorList>
    </citation>
    <scope>NUCLEOTIDE SEQUENCE</scope>
    <source>
        <strain evidence="3">ChiBcec7-5410</strain>
    </source>
</reference>
<dbReference type="NCBIfam" id="TIGR00095">
    <property type="entry name" value="16S rRNA (guanine(966)-N(2))-methyltransferase RsmD"/>
    <property type="match status" value="1"/>
</dbReference>
<evidence type="ECO:0000313" key="3">
    <source>
        <dbReference type="EMBL" id="HIT94112.1"/>
    </source>
</evidence>
<sequence>MRVITGTARGRKLETLEGLDVRPTTEIVKEAVFSMIHFRLPAANVADIFAGSGQMGIEAISRGARKATFVDQSRASIEIIRRNLSSTGLAGEANVVMDSAESFLGKTREKFDFIFLDPPYNKGFGMKLLPLLSQVLADNGLVLFEHSRDEVLPEEVQGLRRVKEYRYGKTLITTYTHIDPQQDA</sequence>
<comment type="caution">
    <text evidence="3">The sequence shown here is derived from an EMBL/GenBank/DDBJ whole genome shotgun (WGS) entry which is preliminary data.</text>
</comment>
<protein>
    <submittedName>
        <fullName evidence="3">16S rRNA (Guanine(966)-N(2))-methyltransferase RsmD</fullName>
        <ecNumber evidence="3">2.1.1.171</ecNumber>
    </submittedName>
</protein>
<dbReference type="PANTHER" id="PTHR43542">
    <property type="entry name" value="METHYLTRANSFERASE"/>
    <property type="match status" value="1"/>
</dbReference>
<dbReference type="PIRSF" id="PIRSF004553">
    <property type="entry name" value="CHP00095"/>
    <property type="match status" value="1"/>
</dbReference>
<dbReference type="PANTHER" id="PTHR43542:SF1">
    <property type="entry name" value="METHYLTRANSFERASE"/>
    <property type="match status" value="1"/>
</dbReference>
<dbReference type="PROSITE" id="PS00092">
    <property type="entry name" value="N6_MTASE"/>
    <property type="match status" value="1"/>
</dbReference>
<dbReference type="AlphaFoldDB" id="A0A9D1H571"/>
<evidence type="ECO:0000256" key="2">
    <source>
        <dbReference type="ARBA" id="ARBA00022679"/>
    </source>
</evidence>
<proteinExistence type="predicted"/>
<evidence type="ECO:0000313" key="4">
    <source>
        <dbReference type="Proteomes" id="UP000824160"/>
    </source>
</evidence>
<dbReference type="Gene3D" id="3.40.50.150">
    <property type="entry name" value="Vaccinia Virus protein VP39"/>
    <property type="match status" value="1"/>
</dbReference>
<dbReference type="InterPro" id="IPR004398">
    <property type="entry name" value="RNA_MeTrfase_RsmD"/>
</dbReference>
<dbReference type="EC" id="2.1.1.171" evidence="3"/>
<keyword evidence="2 3" id="KW-0808">Transferase</keyword>
<keyword evidence="1 3" id="KW-0489">Methyltransferase</keyword>
<dbReference type="EMBL" id="DVLW01000079">
    <property type="protein sequence ID" value="HIT94112.1"/>
    <property type="molecule type" value="Genomic_DNA"/>
</dbReference>
<accession>A0A9D1H571</accession>
<dbReference type="InterPro" id="IPR029063">
    <property type="entry name" value="SAM-dependent_MTases_sf"/>
</dbReference>
<reference evidence="3" key="1">
    <citation type="submission" date="2020-10" db="EMBL/GenBank/DDBJ databases">
        <authorList>
            <person name="Gilroy R."/>
        </authorList>
    </citation>
    <scope>NUCLEOTIDE SEQUENCE</scope>
    <source>
        <strain evidence="3">ChiBcec7-5410</strain>
    </source>
</reference>
<dbReference type="InterPro" id="IPR002052">
    <property type="entry name" value="DNA_methylase_N6_adenine_CS"/>
</dbReference>
<name>A0A9D1H571_9FIRM</name>
<organism evidence="3 4">
    <name type="scientific">Candidatus Faecivivens stercoripullorum</name>
    <dbReference type="NCBI Taxonomy" id="2840805"/>
    <lineage>
        <taxon>Bacteria</taxon>
        <taxon>Bacillati</taxon>
        <taxon>Bacillota</taxon>
        <taxon>Clostridia</taxon>
        <taxon>Eubacteriales</taxon>
        <taxon>Oscillospiraceae</taxon>
        <taxon>Oscillospiraceae incertae sedis</taxon>
        <taxon>Candidatus Faecivivens</taxon>
    </lineage>
</organism>
<dbReference type="GO" id="GO:0052913">
    <property type="term" value="F:16S rRNA (guanine(966)-N(2))-methyltransferase activity"/>
    <property type="evidence" value="ECO:0007669"/>
    <property type="project" value="UniProtKB-EC"/>
</dbReference>
<dbReference type="Proteomes" id="UP000824160">
    <property type="component" value="Unassembled WGS sequence"/>
</dbReference>
<dbReference type="CDD" id="cd02440">
    <property type="entry name" value="AdoMet_MTases"/>
    <property type="match status" value="1"/>
</dbReference>